<comment type="function">
    <text evidence="5">Component of the SWR1 complex which mediates the ATP-dependent exchange of histone H2A for the H2A variant HZT1 leading to transcriptional regulation of selected genes by chromatin remodeling. Involved in chromosome stability.</text>
</comment>
<dbReference type="Gene3D" id="3.90.640.10">
    <property type="entry name" value="Actin, Chain A, domain 4"/>
    <property type="match status" value="1"/>
</dbReference>
<dbReference type="FunFam" id="3.90.640.10:FF:000014">
    <property type="entry name" value="Putative actin-related protein 6"/>
    <property type="match status" value="1"/>
</dbReference>
<feature type="region of interest" description="Disordered" evidence="8">
    <location>
        <begin position="1"/>
        <end position="20"/>
    </location>
</feature>
<dbReference type="AlphaFoldDB" id="A0A9P7QGI6"/>
<gene>
    <name evidence="9" type="primary">ARP6</name>
    <name evidence="9" type="ORF">E4U09_003277</name>
</gene>
<evidence type="ECO:0000256" key="8">
    <source>
        <dbReference type="SAM" id="MobiDB-lite"/>
    </source>
</evidence>
<name>A0A9P7QGI6_9HYPO</name>
<keyword evidence="4" id="KW-0963">Cytoplasm</keyword>
<evidence type="ECO:0000256" key="3">
    <source>
        <dbReference type="ARBA" id="ARBA00018633"/>
    </source>
</evidence>
<evidence type="ECO:0000256" key="6">
    <source>
        <dbReference type="ARBA" id="ARBA00063309"/>
    </source>
</evidence>
<dbReference type="EMBL" id="SRRH01000265">
    <property type="protein sequence ID" value="KAG6292750.1"/>
    <property type="molecule type" value="Genomic_DNA"/>
</dbReference>
<evidence type="ECO:0000313" key="9">
    <source>
        <dbReference type="EMBL" id="KAG6292750.1"/>
    </source>
</evidence>
<evidence type="ECO:0000256" key="7">
    <source>
        <dbReference type="ARBA" id="ARBA00073820"/>
    </source>
</evidence>
<evidence type="ECO:0000313" key="10">
    <source>
        <dbReference type="Proteomes" id="UP000707071"/>
    </source>
</evidence>
<evidence type="ECO:0000256" key="4">
    <source>
        <dbReference type="ARBA" id="ARBA00022490"/>
    </source>
</evidence>
<comment type="subcellular location">
    <subcellularLocation>
        <location evidence="1">Cytoplasm</location>
    </subcellularLocation>
</comment>
<dbReference type="Gene3D" id="2.30.36.70">
    <property type="entry name" value="Actin, Chain A, domain 2"/>
    <property type="match status" value="1"/>
</dbReference>
<dbReference type="InterPro" id="IPR004000">
    <property type="entry name" value="Actin"/>
</dbReference>
<dbReference type="Proteomes" id="UP000707071">
    <property type="component" value="Unassembled WGS sequence"/>
</dbReference>
<dbReference type="GO" id="GO:0005737">
    <property type="term" value="C:cytoplasm"/>
    <property type="evidence" value="ECO:0007669"/>
    <property type="project" value="UniProtKB-SubCell"/>
</dbReference>
<dbReference type="Pfam" id="PF00022">
    <property type="entry name" value="Actin"/>
    <property type="match status" value="1"/>
</dbReference>
<dbReference type="SMART" id="SM00268">
    <property type="entry name" value="ACTIN"/>
    <property type="match status" value="1"/>
</dbReference>
<dbReference type="CDD" id="cd10210">
    <property type="entry name" value="ASKHA_NBD_Arp6"/>
    <property type="match status" value="1"/>
</dbReference>
<evidence type="ECO:0000256" key="1">
    <source>
        <dbReference type="ARBA" id="ARBA00004496"/>
    </source>
</evidence>
<organism evidence="9 10">
    <name type="scientific">Claviceps aff. purpurea</name>
    <dbReference type="NCBI Taxonomy" id="1967640"/>
    <lineage>
        <taxon>Eukaryota</taxon>
        <taxon>Fungi</taxon>
        <taxon>Dikarya</taxon>
        <taxon>Ascomycota</taxon>
        <taxon>Pezizomycotina</taxon>
        <taxon>Sordariomycetes</taxon>
        <taxon>Hypocreomycetidae</taxon>
        <taxon>Hypocreales</taxon>
        <taxon>Clavicipitaceae</taxon>
        <taxon>Claviceps</taxon>
    </lineage>
</organism>
<dbReference type="GO" id="GO:0005634">
    <property type="term" value="C:nucleus"/>
    <property type="evidence" value="ECO:0007669"/>
    <property type="project" value="UniProtKB-ARBA"/>
</dbReference>
<dbReference type="SUPFAM" id="SSF53067">
    <property type="entry name" value="Actin-like ATPase domain"/>
    <property type="match status" value="2"/>
</dbReference>
<evidence type="ECO:0000256" key="2">
    <source>
        <dbReference type="ARBA" id="ARBA00005665"/>
    </source>
</evidence>
<accession>A0A9P7QGI6</accession>
<keyword evidence="10" id="KW-1185">Reference proteome</keyword>
<protein>
    <recommendedName>
        <fullName evidence="3">Actin-like protein ARP6</fullName>
    </recommendedName>
    <alternativeName>
        <fullName evidence="7">Actin-like protein arp6</fullName>
    </alternativeName>
</protein>
<comment type="caution">
    <text evidence="9">The sequence shown here is derived from an EMBL/GenBank/DDBJ whole genome shotgun (WGS) entry which is preliminary data.</text>
</comment>
<proteinExistence type="inferred from homology"/>
<dbReference type="Gene3D" id="3.30.420.40">
    <property type="match status" value="2"/>
</dbReference>
<reference evidence="9 10" key="1">
    <citation type="journal article" date="2020" name="bioRxiv">
        <title>Whole genome comparisons of ergot fungi reveals the divergence and evolution of species within the genus Claviceps are the result of varying mechanisms driving genome evolution and host range expansion.</title>
        <authorList>
            <person name="Wyka S.A."/>
            <person name="Mondo S.J."/>
            <person name="Liu M."/>
            <person name="Dettman J."/>
            <person name="Nalam V."/>
            <person name="Broders K.D."/>
        </authorList>
    </citation>
    <scope>NUCLEOTIDE SEQUENCE [LARGE SCALE GENOMIC DNA]</scope>
    <source>
        <strain evidence="9 10">Clav52</strain>
    </source>
</reference>
<dbReference type="FunFam" id="3.30.420.40:FF:000058">
    <property type="entry name" value="Putative actin-related protein 5"/>
    <property type="match status" value="1"/>
</dbReference>
<evidence type="ECO:0000256" key="5">
    <source>
        <dbReference type="ARBA" id="ARBA00025222"/>
    </source>
</evidence>
<dbReference type="InterPro" id="IPR043129">
    <property type="entry name" value="ATPase_NBD"/>
</dbReference>
<sequence>MAGGRKARPSPPPRPTNTLIVDNGAYTLKAGVVSDGHISAPRIIPNCIARDRSRKTYLASELSRCRDYGEIQLRRPVERGFIVNWEAQKEIWDQELFGHHGGAATACDPAETRFILSEPPNGLPVLQQNCDQVVFEEYGFQSYYRGIGSSFNAHHDIQALFQTPRDTPTVANIPAEVVLVIDSGYSHTTVTPLLRGQPLHSAVRRLDIGGKFLTNYLGRLISLRHFDMRNETFIVNEMKEAACYVSLDFKTDLERSWKGTRGEKTKKRETYTTLGGGIVRDYLLPDFHTRMQGALLDYDPSRHVKARGKLAAAGAGAGARGLGSAPIDEEDVLTLRNERFAVPELLFHPADVGMPQPGLADLVWQSLQELPFGLWPGLLANIVVVGGTTQFEGFIQRLQREIVQRVPDDCVVRVARPVDPVTSTWYGAAHLANHVNIDKMAVTKAEYEELGSTLIAKKMAAGLYLT</sequence>
<comment type="subunit">
    <text evidence="6">Component of the SWR1 chromatin remodeling complex.</text>
</comment>
<comment type="similarity">
    <text evidence="2">Belongs to the actin family. ARP6 subfamily.</text>
</comment>
<dbReference type="PANTHER" id="PTHR11937">
    <property type="entry name" value="ACTIN"/>
    <property type="match status" value="1"/>
</dbReference>